<organism evidence="7">
    <name type="scientific">hydrothermal vent metagenome</name>
    <dbReference type="NCBI Taxonomy" id="652676"/>
    <lineage>
        <taxon>unclassified sequences</taxon>
        <taxon>metagenomes</taxon>
        <taxon>ecological metagenomes</taxon>
    </lineage>
</organism>
<evidence type="ECO:0000256" key="3">
    <source>
        <dbReference type="ARBA" id="ARBA00022563"/>
    </source>
</evidence>
<dbReference type="Gene3D" id="3.40.430.10">
    <property type="entry name" value="Dihydrofolate Reductase, subunit A"/>
    <property type="match status" value="1"/>
</dbReference>
<proteinExistence type="predicted"/>
<sequence>MIVSLIWAMADNRVIGIENRLPWQLPADMKWFRRQTMGKPIVMGRLTFESFGARPLPGRRNLIVSRNPDYRAEGTEVFDSLETALAATAEDEEVMVIGGASLYTQALPLADRLYMTLVHTEVEGDAHFPAFDMTQWQEMERADCTADEKNSHAYSFVILERRGGTVKMIENTPLDPN</sequence>
<dbReference type="PRINTS" id="PR00070">
    <property type="entry name" value="DHFR"/>
</dbReference>
<evidence type="ECO:0000313" key="7">
    <source>
        <dbReference type="EMBL" id="VAW99951.1"/>
    </source>
</evidence>
<dbReference type="PROSITE" id="PS00075">
    <property type="entry name" value="DHFR_1"/>
    <property type="match status" value="1"/>
</dbReference>
<keyword evidence="3" id="KW-0554">One-carbon metabolism</keyword>
<dbReference type="NCBIfam" id="NF008037">
    <property type="entry name" value="PRK10769.1"/>
    <property type="match status" value="1"/>
</dbReference>
<keyword evidence="4" id="KW-0521">NADP</keyword>
<protein>
    <recommendedName>
        <fullName evidence="2">dihydrofolate reductase</fullName>
        <ecNumber evidence="2">1.5.1.3</ecNumber>
    </recommendedName>
</protein>
<dbReference type="GO" id="GO:0006730">
    <property type="term" value="P:one-carbon metabolic process"/>
    <property type="evidence" value="ECO:0007669"/>
    <property type="project" value="UniProtKB-KW"/>
</dbReference>
<keyword evidence="5 7" id="KW-0560">Oxidoreductase</keyword>
<dbReference type="EC" id="1.5.1.3" evidence="2"/>
<evidence type="ECO:0000256" key="1">
    <source>
        <dbReference type="ARBA" id="ARBA00004903"/>
    </source>
</evidence>
<dbReference type="CDD" id="cd00209">
    <property type="entry name" value="DHFR"/>
    <property type="match status" value="1"/>
</dbReference>
<dbReference type="GO" id="GO:0005829">
    <property type="term" value="C:cytosol"/>
    <property type="evidence" value="ECO:0007669"/>
    <property type="project" value="TreeGrafter"/>
</dbReference>
<evidence type="ECO:0000256" key="5">
    <source>
        <dbReference type="ARBA" id="ARBA00023002"/>
    </source>
</evidence>
<dbReference type="GO" id="GO:0050661">
    <property type="term" value="F:NADP binding"/>
    <property type="evidence" value="ECO:0007669"/>
    <property type="project" value="InterPro"/>
</dbReference>
<evidence type="ECO:0000256" key="2">
    <source>
        <dbReference type="ARBA" id="ARBA00012856"/>
    </source>
</evidence>
<gene>
    <name evidence="7" type="ORF">MNBD_GAMMA20-1659</name>
</gene>
<feature type="domain" description="DHFR" evidence="6">
    <location>
        <begin position="2"/>
        <end position="161"/>
    </location>
</feature>
<evidence type="ECO:0000259" key="6">
    <source>
        <dbReference type="PROSITE" id="PS51330"/>
    </source>
</evidence>
<name>A0A3B1A7A4_9ZZZZ</name>
<dbReference type="SUPFAM" id="SSF53597">
    <property type="entry name" value="Dihydrofolate reductase-like"/>
    <property type="match status" value="1"/>
</dbReference>
<dbReference type="InterPro" id="IPR017925">
    <property type="entry name" value="DHFR_CS"/>
</dbReference>
<dbReference type="GO" id="GO:0046452">
    <property type="term" value="P:dihydrofolate metabolic process"/>
    <property type="evidence" value="ECO:0007669"/>
    <property type="project" value="TreeGrafter"/>
</dbReference>
<dbReference type="EMBL" id="UOFU01000185">
    <property type="protein sequence ID" value="VAW99951.1"/>
    <property type="molecule type" value="Genomic_DNA"/>
</dbReference>
<dbReference type="PIRSF" id="PIRSF000194">
    <property type="entry name" value="DHFR"/>
    <property type="match status" value="1"/>
</dbReference>
<dbReference type="AlphaFoldDB" id="A0A3B1A7A4"/>
<accession>A0A3B1A7A4</accession>
<dbReference type="PANTHER" id="PTHR48069">
    <property type="entry name" value="DIHYDROFOLATE REDUCTASE"/>
    <property type="match status" value="1"/>
</dbReference>
<dbReference type="PANTHER" id="PTHR48069:SF3">
    <property type="entry name" value="DIHYDROFOLATE REDUCTASE"/>
    <property type="match status" value="1"/>
</dbReference>
<comment type="pathway">
    <text evidence="1">Cofactor biosynthesis; tetrahydrofolate biosynthesis; 5,6,7,8-tetrahydrofolate from 7,8-dihydrofolate: step 1/1.</text>
</comment>
<dbReference type="GO" id="GO:0046655">
    <property type="term" value="P:folic acid metabolic process"/>
    <property type="evidence" value="ECO:0007669"/>
    <property type="project" value="TreeGrafter"/>
</dbReference>
<reference evidence="7" key="1">
    <citation type="submission" date="2018-06" db="EMBL/GenBank/DDBJ databases">
        <authorList>
            <person name="Zhirakovskaya E."/>
        </authorList>
    </citation>
    <scope>NUCLEOTIDE SEQUENCE</scope>
</reference>
<dbReference type="InterPro" id="IPR024072">
    <property type="entry name" value="DHFR-like_dom_sf"/>
</dbReference>
<dbReference type="Pfam" id="PF00186">
    <property type="entry name" value="DHFR_1"/>
    <property type="match status" value="1"/>
</dbReference>
<evidence type="ECO:0000256" key="4">
    <source>
        <dbReference type="ARBA" id="ARBA00022857"/>
    </source>
</evidence>
<dbReference type="GO" id="GO:0046654">
    <property type="term" value="P:tetrahydrofolate biosynthetic process"/>
    <property type="evidence" value="ECO:0007669"/>
    <property type="project" value="InterPro"/>
</dbReference>
<dbReference type="FunFam" id="3.40.430.10:FF:000001">
    <property type="entry name" value="Dihydrofolate reductase"/>
    <property type="match status" value="1"/>
</dbReference>
<dbReference type="GO" id="GO:0004146">
    <property type="term" value="F:dihydrofolate reductase activity"/>
    <property type="evidence" value="ECO:0007669"/>
    <property type="project" value="UniProtKB-EC"/>
</dbReference>
<dbReference type="InterPro" id="IPR001796">
    <property type="entry name" value="DHFR_dom"/>
</dbReference>
<dbReference type="InterPro" id="IPR012259">
    <property type="entry name" value="DHFR"/>
</dbReference>
<dbReference type="PROSITE" id="PS51330">
    <property type="entry name" value="DHFR_2"/>
    <property type="match status" value="1"/>
</dbReference>
<dbReference type="GO" id="GO:0043168">
    <property type="term" value="F:anion binding"/>
    <property type="evidence" value="ECO:0007669"/>
    <property type="project" value="UniProtKB-ARBA"/>
</dbReference>